<keyword evidence="2" id="KW-1185">Reference proteome</keyword>
<evidence type="ECO:0000313" key="2">
    <source>
        <dbReference type="Proteomes" id="UP001281614"/>
    </source>
</evidence>
<dbReference type="EMBL" id="VYYT01000026">
    <property type="protein sequence ID" value="KAK2776600.1"/>
    <property type="molecule type" value="Genomic_DNA"/>
</dbReference>
<sequence length="176" mass="19652">MRNVRSNAWYLWREPRIGQWQAYVGGWLSPWPQSRPRFRPDASRKAKPPLNISPRWPVGSPCSTARISQHGCILTGQQAVGTICVLALIDSAIALEVRVHCRHPKSAMHAGISSGPTSVRSDTEKKQCYTLLPSNADASPSSNRPLTPSRTTRCHRSMLIRLLTWRGVVRACLSRC</sequence>
<dbReference type="AlphaFoldDB" id="A0AAD9YTP0"/>
<evidence type="ECO:0000313" key="1">
    <source>
        <dbReference type="EMBL" id="KAK2776600.1"/>
    </source>
</evidence>
<protein>
    <submittedName>
        <fullName evidence="1">Uncharacterized protein</fullName>
    </submittedName>
</protein>
<comment type="caution">
    <text evidence="1">The sequence shown here is derived from an EMBL/GenBank/DDBJ whole genome shotgun (WGS) entry which is preliminary data.</text>
</comment>
<reference evidence="1" key="1">
    <citation type="submission" date="2023-02" db="EMBL/GenBank/DDBJ databases">
        <title>Colletotrichum kahawae CIFC_Que2 genome sequencing and assembly.</title>
        <authorList>
            <person name="Baroncelli R."/>
        </authorList>
    </citation>
    <scope>NUCLEOTIDE SEQUENCE</scope>
    <source>
        <strain evidence="1">CIFC_Que2</strain>
    </source>
</reference>
<name>A0AAD9YTP0_COLKA</name>
<proteinExistence type="predicted"/>
<dbReference type="Proteomes" id="UP001281614">
    <property type="component" value="Unassembled WGS sequence"/>
</dbReference>
<accession>A0AAD9YTP0</accession>
<gene>
    <name evidence="1" type="ORF">CKAH01_12373</name>
</gene>
<organism evidence="1 2">
    <name type="scientific">Colletotrichum kahawae</name>
    <name type="common">Coffee berry disease fungus</name>
    <dbReference type="NCBI Taxonomy" id="34407"/>
    <lineage>
        <taxon>Eukaryota</taxon>
        <taxon>Fungi</taxon>
        <taxon>Dikarya</taxon>
        <taxon>Ascomycota</taxon>
        <taxon>Pezizomycotina</taxon>
        <taxon>Sordariomycetes</taxon>
        <taxon>Hypocreomycetidae</taxon>
        <taxon>Glomerellales</taxon>
        <taxon>Glomerellaceae</taxon>
        <taxon>Colletotrichum</taxon>
        <taxon>Colletotrichum gloeosporioides species complex</taxon>
    </lineage>
</organism>